<evidence type="ECO:0000313" key="1">
    <source>
        <dbReference type="EMBL" id="KAG0492787.1"/>
    </source>
</evidence>
<dbReference type="Proteomes" id="UP000636800">
    <property type="component" value="Chromosome 2"/>
</dbReference>
<organism evidence="1 2">
    <name type="scientific">Vanilla planifolia</name>
    <name type="common">Vanilla</name>
    <dbReference type="NCBI Taxonomy" id="51239"/>
    <lineage>
        <taxon>Eukaryota</taxon>
        <taxon>Viridiplantae</taxon>
        <taxon>Streptophyta</taxon>
        <taxon>Embryophyta</taxon>
        <taxon>Tracheophyta</taxon>
        <taxon>Spermatophyta</taxon>
        <taxon>Magnoliopsida</taxon>
        <taxon>Liliopsida</taxon>
        <taxon>Asparagales</taxon>
        <taxon>Orchidaceae</taxon>
        <taxon>Vanilloideae</taxon>
        <taxon>Vanilleae</taxon>
        <taxon>Vanilla</taxon>
    </lineage>
</organism>
<evidence type="ECO:0000313" key="2">
    <source>
        <dbReference type="Proteomes" id="UP000636800"/>
    </source>
</evidence>
<protein>
    <submittedName>
        <fullName evidence="1">Uncharacterized protein</fullName>
    </submittedName>
</protein>
<dbReference type="AlphaFoldDB" id="A0A835VBN0"/>
<dbReference type="EMBL" id="JADCNL010000002">
    <property type="protein sequence ID" value="KAG0492787.1"/>
    <property type="molecule type" value="Genomic_DNA"/>
</dbReference>
<dbReference type="OrthoDB" id="2018605at2759"/>
<keyword evidence="2" id="KW-1185">Reference proteome</keyword>
<accession>A0A835VBN0</accession>
<sequence>MRDLGENVRMGMWWSGLWVEAAQTKSEGLDCIYVVKLIPKDPRLRVKSRLNQLTACGWLFWLRDHNNTAQMGHGLMVAVGTHGFVVACPNITSTIEIE</sequence>
<proteinExistence type="predicted"/>
<reference evidence="1 2" key="1">
    <citation type="journal article" date="2020" name="Nat. Food">
        <title>A phased Vanilla planifolia genome enables genetic improvement of flavour and production.</title>
        <authorList>
            <person name="Hasing T."/>
            <person name="Tang H."/>
            <person name="Brym M."/>
            <person name="Khazi F."/>
            <person name="Huang T."/>
            <person name="Chambers A.H."/>
        </authorList>
    </citation>
    <scope>NUCLEOTIDE SEQUENCE [LARGE SCALE GENOMIC DNA]</scope>
    <source>
        <tissue evidence="1">Leaf</tissue>
    </source>
</reference>
<name>A0A835VBN0_VANPL</name>
<gene>
    <name evidence="1" type="ORF">HPP92_006185</name>
</gene>
<comment type="caution">
    <text evidence="1">The sequence shown here is derived from an EMBL/GenBank/DDBJ whole genome shotgun (WGS) entry which is preliminary data.</text>
</comment>